<evidence type="ECO:0000256" key="2">
    <source>
        <dbReference type="ARBA" id="ARBA00022448"/>
    </source>
</evidence>
<comment type="caution">
    <text evidence="12">The sequence shown here is derived from an EMBL/GenBank/DDBJ whole genome shotgun (WGS) entry which is preliminary data.</text>
</comment>
<evidence type="ECO:0000259" key="11">
    <source>
        <dbReference type="PROSITE" id="PS50929"/>
    </source>
</evidence>
<sequence length="619" mass="69857">MAKLQNIVFYFRNYWKVTLFSIAMMSLFEILDLFVPYAIGQILNILSGQAVDRPMQSVIQGIAHLAGASDSRDRTFALAVLLSLVFIISVGRAPIQPWLGAWFSWDTAFRARRENAERAIQKVLTLPLEFYDENNPGRISARVAKGLSNHTWSYPEVVGQLFPRFFRVIGIFVVVWFIEWRIALLLLLCFVGIVGFNMLGLKRLSAQEEKLDKYMEDTESRTSEIITNIKTVKAFATETSELKRQRQRLDREFKVLDYRIHRGYVKLGMYERTVVQSSVFLVFVLTVMATAQGMISLGHFITTFTVSSMAFAEVEPISQVAEFLARRYGSMIRFHEFMQLPVGTDASAVSVRRNVGKTKASSNTDPSIPTYQFTGKVEFSHLTFGYASDRPVLNDINLLIEPYQTVALVGRSGSGKSTLVKLLFRYFEPNQGAILVDGQDIRRLDITGYRKRLAIVHQEVDIFNGTLLENLTYGNPGASMEQVREACRIAQADDFIHQMPAKYSTIVGERGVRLSGGQRQRIGIARALIVDPDVLIFDEATSSLDYESERSIQLAMRSLLGTRTLIIIAHRLSTIREADKIVVLDQGNIVEVGSHEELLQHGGIYQRLHALQETGELLA</sequence>
<gene>
    <name evidence="12" type="ORF">GS601_12150</name>
</gene>
<dbReference type="PANTHER" id="PTHR24221">
    <property type="entry name" value="ATP-BINDING CASSETTE SUB-FAMILY B"/>
    <property type="match status" value="1"/>
</dbReference>
<dbReference type="SMART" id="SM00382">
    <property type="entry name" value="AAA"/>
    <property type="match status" value="1"/>
</dbReference>
<evidence type="ECO:0000256" key="8">
    <source>
        <dbReference type="SAM" id="Coils"/>
    </source>
</evidence>
<dbReference type="Gene3D" id="3.40.50.300">
    <property type="entry name" value="P-loop containing nucleotide triphosphate hydrolases"/>
    <property type="match status" value="1"/>
</dbReference>
<dbReference type="GO" id="GO:0034040">
    <property type="term" value="F:ATPase-coupled lipid transmembrane transporter activity"/>
    <property type="evidence" value="ECO:0007669"/>
    <property type="project" value="TreeGrafter"/>
</dbReference>
<keyword evidence="8" id="KW-0175">Coiled coil</keyword>
<evidence type="ECO:0000256" key="1">
    <source>
        <dbReference type="ARBA" id="ARBA00004651"/>
    </source>
</evidence>
<feature type="transmembrane region" description="Helical" evidence="9">
    <location>
        <begin position="20"/>
        <end position="39"/>
    </location>
</feature>
<feature type="transmembrane region" description="Helical" evidence="9">
    <location>
        <begin position="279"/>
        <end position="301"/>
    </location>
</feature>
<dbReference type="Proteomes" id="UP000646053">
    <property type="component" value="Unassembled WGS sequence"/>
</dbReference>
<comment type="subcellular location">
    <subcellularLocation>
        <location evidence="1">Cell membrane</location>
        <topology evidence="1">Multi-pass membrane protein</topology>
    </subcellularLocation>
</comment>
<keyword evidence="2" id="KW-0813">Transport</keyword>
<feature type="coiled-coil region" evidence="8">
    <location>
        <begin position="201"/>
        <end position="252"/>
    </location>
</feature>
<evidence type="ECO:0000259" key="10">
    <source>
        <dbReference type="PROSITE" id="PS50893"/>
    </source>
</evidence>
<evidence type="ECO:0000256" key="4">
    <source>
        <dbReference type="ARBA" id="ARBA00022741"/>
    </source>
</evidence>
<dbReference type="Pfam" id="PF00664">
    <property type="entry name" value="ABC_membrane"/>
    <property type="match status" value="1"/>
</dbReference>
<dbReference type="PROSITE" id="PS50893">
    <property type="entry name" value="ABC_TRANSPORTER_2"/>
    <property type="match status" value="1"/>
</dbReference>
<dbReference type="GO" id="GO:0016887">
    <property type="term" value="F:ATP hydrolysis activity"/>
    <property type="evidence" value="ECO:0007669"/>
    <property type="project" value="InterPro"/>
</dbReference>
<evidence type="ECO:0000256" key="5">
    <source>
        <dbReference type="ARBA" id="ARBA00022840"/>
    </source>
</evidence>
<keyword evidence="6 9" id="KW-1133">Transmembrane helix</keyword>
<dbReference type="FunFam" id="3.40.50.300:FF:000287">
    <property type="entry name" value="Multidrug ABC transporter ATP-binding protein"/>
    <property type="match status" value="1"/>
</dbReference>
<feature type="transmembrane region" description="Helical" evidence="9">
    <location>
        <begin position="165"/>
        <end position="196"/>
    </location>
</feature>
<feature type="domain" description="ABC transporter" evidence="10">
    <location>
        <begin position="377"/>
        <end position="611"/>
    </location>
</feature>
<keyword evidence="3 9" id="KW-0812">Transmembrane</keyword>
<evidence type="ECO:0000256" key="7">
    <source>
        <dbReference type="ARBA" id="ARBA00023136"/>
    </source>
</evidence>
<evidence type="ECO:0000256" key="6">
    <source>
        <dbReference type="ARBA" id="ARBA00022989"/>
    </source>
</evidence>
<dbReference type="InterPro" id="IPR017871">
    <property type="entry name" value="ABC_transporter-like_CS"/>
</dbReference>
<evidence type="ECO:0000313" key="12">
    <source>
        <dbReference type="EMBL" id="NDJ18030.1"/>
    </source>
</evidence>
<dbReference type="SUPFAM" id="SSF90123">
    <property type="entry name" value="ABC transporter transmembrane region"/>
    <property type="match status" value="1"/>
</dbReference>
<dbReference type="InterPro" id="IPR003593">
    <property type="entry name" value="AAA+_ATPase"/>
</dbReference>
<dbReference type="PROSITE" id="PS50929">
    <property type="entry name" value="ABC_TM1F"/>
    <property type="match status" value="1"/>
</dbReference>
<keyword evidence="13" id="KW-1185">Reference proteome</keyword>
<dbReference type="PROSITE" id="PS00211">
    <property type="entry name" value="ABC_TRANSPORTER_1"/>
    <property type="match status" value="1"/>
</dbReference>
<dbReference type="InterPro" id="IPR003439">
    <property type="entry name" value="ABC_transporter-like_ATP-bd"/>
</dbReference>
<dbReference type="InterPro" id="IPR011527">
    <property type="entry name" value="ABC1_TM_dom"/>
</dbReference>
<dbReference type="Gene3D" id="1.20.1560.10">
    <property type="entry name" value="ABC transporter type 1, transmembrane domain"/>
    <property type="match status" value="1"/>
</dbReference>
<feature type="domain" description="ABC transmembrane type-1" evidence="11">
    <location>
        <begin position="19"/>
        <end position="326"/>
    </location>
</feature>
<dbReference type="InterPro" id="IPR027417">
    <property type="entry name" value="P-loop_NTPase"/>
</dbReference>
<evidence type="ECO:0000256" key="9">
    <source>
        <dbReference type="SAM" id="Phobius"/>
    </source>
</evidence>
<dbReference type="EMBL" id="WVIE01000012">
    <property type="protein sequence ID" value="NDJ18030.1"/>
    <property type="molecule type" value="Genomic_DNA"/>
</dbReference>
<evidence type="ECO:0000256" key="3">
    <source>
        <dbReference type="ARBA" id="ARBA00022692"/>
    </source>
</evidence>
<keyword evidence="5 12" id="KW-0067">ATP-binding</keyword>
<dbReference type="RefSeq" id="WP_162423547.1">
    <property type="nucleotide sequence ID" value="NZ_WVIE01000012.1"/>
</dbReference>
<dbReference type="InterPro" id="IPR036640">
    <property type="entry name" value="ABC1_TM_sf"/>
</dbReference>
<evidence type="ECO:0000313" key="13">
    <source>
        <dbReference type="Proteomes" id="UP000646053"/>
    </source>
</evidence>
<dbReference type="Pfam" id="PF00005">
    <property type="entry name" value="ABC_tran"/>
    <property type="match status" value="1"/>
</dbReference>
<proteinExistence type="predicted"/>
<dbReference type="GO" id="GO:0005524">
    <property type="term" value="F:ATP binding"/>
    <property type="evidence" value="ECO:0007669"/>
    <property type="project" value="UniProtKB-KW"/>
</dbReference>
<organism evidence="12 13">
    <name type="scientific">Myxacorys almedinensis A</name>
    <dbReference type="NCBI Taxonomy" id="2690445"/>
    <lineage>
        <taxon>Bacteria</taxon>
        <taxon>Bacillati</taxon>
        <taxon>Cyanobacteriota</taxon>
        <taxon>Cyanophyceae</taxon>
        <taxon>Leptolyngbyales</taxon>
        <taxon>Leptolyngbyaceae</taxon>
        <taxon>Myxacorys</taxon>
        <taxon>Myxacorys almedinensis</taxon>
    </lineage>
</organism>
<keyword evidence="7 9" id="KW-0472">Membrane</keyword>
<dbReference type="PANTHER" id="PTHR24221:SF646">
    <property type="entry name" value="HAEMOLYSIN SECRETION ATP-BINDING PROTEIN"/>
    <property type="match status" value="1"/>
</dbReference>
<dbReference type="GO" id="GO:0005886">
    <property type="term" value="C:plasma membrane"/>
    <property type="evidence" value="ECO:0007669"/>
    <property type="project" value="UniProtKB-SubCell"/>
</dbReference>
<dbReference type="GO" id="GO:0140359">
    <property type="term" value="F:ABC-type transporter activity"/>
    <property type="evidence" value="ECO:0007669"/>
    <property type="project" value="InterPro"/>
</dbReference>
<name>A0A8J7Z9S5_9CYAN</name>
<dbReference type="SUPFAM" id="SSF52540">
    <property type="entry name" value="P-loop containing nucleoside triphosphate hydrolases"/>
    <property type="match status" value="1"/>
</dbReference>
<keyword evidence="4" id="KW-0547">Nucleotide-binding</keyword>
<reference evidence="12" key="1">
    <citation type="submission" date="2019-12" db="EMBL/GenBank/DDBJ databases">
        <title>High-Quality draft genome sequences of three cyanobacteria isolated from the limestone walls of the Old Cathedral of Coimbra.</title>
        <authorList>
            <person name="Tiago I."/>
            <person name="Soares F."/>
            <person name="Portugal A."/>
        </authorList>
    </citation>
    <scope>NUCLEOTIDE SEQUENCE</scope>
    <source>
        <strain evidence="12">A</strain>
    </source>
</reference>
<dbReference type="InterPro" id="IPR039421">
    <property type="entry name" value="Type_1_exporter"/>
</dbReference>
<dbReference type="AlphaFoldDB" id="A0A8J7Z9S5"/>
<protein>
    <submittedName>
        <fullName evidence="12">ATP-binding cassette domain-containing protein</fullName>
    </submittedName>
</protein>
<accession>A0A8J7Z9S5</accession>